<feature type="domain" description="D-apionate lactonase TIM barrel" evidence="3">
    <location>
        <begin position="328"/>
        <end position="510"/>
    </location>
</feature>
<dbReference type="InterPro" id="IPR058787">
    <property type="entry name" value="ApnL_M"/>
</dbReference>
<feature type="compositionally biased region" description="Polar residues" evidence="1">
    <location>
        <begin position="425"/>
        <end position="438"/>
    </location>
</feature>
<name>A0ABQ1S0I7_9MICO</name>
<dbReference type="EMBL" id="BMCM01000007">
    <property type="protein sequence ID" value="GGD89256.1"/>
    <property type="molecule type" value="Genomic_DNA"/>
</dbReference>
<dbReference type="Proteomes" id="UP000629365">
    <property type="component" value="Unassembled WGS sequence"/>
</dbReference>
<evidence type="ECO:0000313" key="5">
    <source>
        <dbReference type="Proteomes" id="UP000629365"/>
    </source>
</evidence>
<keyword evidence="5" id="KW-1185">Reference proteome</keyword>
<evidence type="ECO:0000313" key="4">
    <source>
        <dbReference type="EMBL" id="GGD89256.1"/>
    </source>
</evidence>
<evidence type="ECO:0000256" key="1">
    <source>
        <dbReference type="SAM" id="MobiDB-lite"/>
    </source>
</evidence>
<dbReference type="Pfam" id="PF25837">
    <property type="entry name" value="Apionate_lact_N"/>
    <property type="match status" value="1"/>
</dbReference>
<evidence type="ECO:0000259" key="3">
    <source>
        <dbReference type="Pfam" id="PF25838"/>
    </source>
</evidence>
<comment type="caution">
    <text evidence="4">The sequence shown here is derived from an EMBL/GenBank/DDBJ whole genome shotgun (WGS) entry which is preliminary data.</text>
</comment>
<reference evidence="5" key="1">
    <citation type="journal article" date="2019" name="Int. J. Syst. Evol. Microbiol.">
        <title>The Global Catalogue of Microorganisms (GCM) 10K type strain sequencing project: providing services to taxonomists for standard genome sequencing and annotation.</title>
        <authorList>
            <consortium name="The Broad Institute Genomics Platform"/>
            <consortium name="The Broad Institute Genome Sequencing Center for Infectious Disease"/>
            <person name="Wu L."/>
            <person name="Ma J."/>
        </authorList>
    </citation>
    <scope>NUCLEOTIDE SEQUENCE [LARGE SCALE GENOMIC DNA]</scope>
    <source>
        <strain evidence="5">CCM 7640</strain>
    </source>
</reference>
<dbReference type="RefSeq" id="WP_188438016.1">
    <property type="nucleotide sequence ID" value="NZ_BMCM01000007.1"/>
</dbReference>
<proteinExistence type="predicted"/>
<organism evidence="4 5">
    <name type="scientific">Microbacterium murale</name>
    <dbReference type="NCBI Taxonomy" id="1081040"/>
    <lineage>
        <taxon>Bacteria</taxon>
        <taxon>Bacillati</taxon>
        <taxon>Actinomycetota</taxon>
        <taxon>Actinomycetes</taxon>
        <taxon>Micrococcales</taxon>
        <taxon>Microbacteriaceae</taxon>
        <taxon>Microbacterium</taxon>
    </lineage>
</organism>
<dbReference type="Pfam" id="PF25838">
    <property type="entry name" value="Apionate_lact_M"/>
    <property type="match status" value="1"/>
</dbReference>
<dbReference type="InterPro" id="IPR058788">
    <property type="entry name" value="ApnL_N"/>
</dbReference>
<protein>
    <submittedName>
        <fullName evidence="4">Uncharacterized protein</fullName>
    </submittedName>
</protein>
<accession>A0ABQ1S0I7</accession>
<sequence>MTTTSWWRSEAATWQADGWSLELRGDELADIRRGGDVILRAVRAVVRDRSWNTVPAIVTAMDSDATSLRLALRHEGLGAEVLSTLTVHASGDDLLVGWDAENLREFSTCRIGLVVLHPASDSGRGVTVVHSDEASEQTSFPTRISPHQPIVDIRALELHPRAGADGVTTLRFDGDVFEMEDQRNWSDASFKTYSRPLSLPYPYSVAAGERVRQAITVNAVLSRSTDGPVPDEIVLVEGGVFPATGVEASTAPDPVPPCADGSFRVVELDLTTPTWSAALHRAAADGLPLDVRLVAAEDPQPLADAASAFARLPIIAVTPFDSVLHVSDGPIVARTRTALDEACIRTELRAGARSHFTELNREKARIPNEVDGIAFTTTPLFHSLDTEQLVEALPMQRLIATQAVGMADHRPVHIGPVTLRPRFNNVATSPGTAPTRTDLSGGYGAQFTGADDDRQSSPELAAWTIASAAALAIPGVASISWFETWGPRGLSDLGREPHPAAEAIAVLTSLAGRTLLSGSSPDGLLWAIGARAADEDIVLVSNLDRESRAYRVAVPGRPALSGSLPAGSWMRLTTSGRSD</sequence>
<feature type="region of interest" description="Disordered" evidence="1">
    <location>
        <begin position="423"/>
        <end position="455"/>
    </location>
</feature>
<evidence type="ECO:0000259" key="2">
    <source>
        <dbReference type="Pfam" id="PF25837"/>
    </source>
</evidence>
<gene>
    <name evidence="4" type="ORF">GCM10007269_34900</name>
</gene>
<feature type="domain" description="D-apionate lactonase N-terminal" evidence="2">
    <location>
        <begin position="7"/>
        <end position="218"/>
    </location>
</feature>